<gene>
    <name evidence="3" type="ORF">GII31_17000</name>
</gene>
<evidence type="ECO:0000313" key="4">
    <source>
        <dbReference type="Proteomes" id="UP001059836"/>
    </source>
</evidence>
<feature type="domain" description="Integrase catalytic" evidence="2">
    <location>
        <begin position="14"/>
        <end position="180"/>
    </location>
</feature>
<dbReference type="InterPro" id="IPR001584">
    <property type="entry name" value="Integrase_cat-core"/>
</dbReference>
<proteinExistence type="predicted"/>
<dbReference type="RefSeq" id="WP_213250631.1">
    <property type="nucleotide sequence ID" value="NZ_CP045806.1"/>
</dbReference>
<dbReference type="EMBL" id="CP045809">
    <property type="protein sequence ID" value="QHN36317.1"/>
    <property type="molecule type" value="Genomic_DNA"/>
</dbReference>
<dbReference type="PANTHER" id="PTHR46889:SF4">
    <property type="entry name" value="TRANSPOSASE INSO FOR INSERTION SEQUENCE ELEMENT IS911B-RELATED"/>
    <property type="match status" value="1"/>
</dbReference>
<dbReference type="Proteomes" id="UP001059836">
    <property type="component" value="Chromosome"/>
</dbReference>
<dbReference type="PROSITE" id="PS50994">
    <property type="entry name" value="INTEGRASE"/>
    <property type="match status" value="1"/>
</dbReference>
<evidence type="ECO:0000259" key="2">
    <source>
        <dbReference type="PROSITE" id="PS50994"/>
    </source>
</evidence>
<sequence>MRQLHDPARRQNLTPEPPRFEWTPEIAGRRVLLGGCQHVQDASVVYKHSRRVLGWSLADHMRTELVEAAVDAAVFTRGGSVAGTILHSDRGSQYTGYDMAAVCGKHRLRRSMGATGICWDKAGAESLWSTVKHEYYKRHAFTTYANLTAGLDKYIRFYNHGRRHAALGMISPIDFEIRSLASQQSS</sequence>
<dbReference type="Pfam" id="PF13333">
    <property type="entry name" value="rve_2"/>
    <property type="match status" value="1"/>
</dbReference>
<dbReference type="InterPro" id="IPR050900">
    <property type="entry name" value="Transposase_IS3/IS150/IS904"/>
</dbReference>
<dbReference type="InterPro" id="IPR012337">
    <property type="entry name" value="RNaseH-like_sf"/>
</dbReference>
<evidence type="ECO:0000256" key="1">
    <source>
        <dbReference type="SAM" id="MobiDB-lite"/>
    </source>
</evidence>
<evidence type="ECO:0000313" key="3">
    <source>
        <dbReference type="EMBL" id="QHN36317.1"/>
    </source>
</evidence>
<dbReference type="PANTHER" id="PTHR46889">
    <property type="entry name" value="TRANSPOSASE INSF FOR INSERTION SEQUENCE IS3B-RELATED"/>
    <property type="match status" value="1"/>
</dbReference>
<dbReference type="Gene3D" id="3.30.420.10">
    <property type="entry name" value="Ribonuclease H-like superfamily/Ribonuclease H"/>
    <property type="match status" value="1"/>
</dbReference>
<name>A0ABX6IKU3_9ACTN</name>
<protein>
    <submittedName>
        <fullName evidence="3">DDE-type integrase/transposase/recombinase</fullName>
    </submittedName>
</protein>
<feature type="region of interest" description="Disordered" evidence="1">
    <location>
        <begin position="1"/>
        <end position="20"/>
    </location>
</feature>
<dbReference type="SUPFAM" id="SSF53098">
    <property type="entry name" value="Ribonuclease H-like"/>
    <property type="match status" value="1"/>
</dbReference>
<accession>A0ABX6IKU3</accession>
<reference evidence="3" key="1">
    <citation type="journal article" date="2021" name="Nat. Microbiol.">
        <title>Cocultivation of an ultrasmall environmental parasitic bacterium with lytic ability against bacteria associated with wastewater foams.</title>
        <authorList>
            <person name="Batinovic S."/>
            <person name="Rose J.J.A."/>
            <person name="Ratcliffe J."/>
            <person name="Seviour R.J."/>
            <person name="Petrovski S."/>
        </authorList>
    </citation>
    <scope>NUCLEOTIDE SEQUENCE</scope>
    <source>
        <strain evidence="3">CON9</strain>
    </source>
</reference>
<dbReference type="InterPro" id="IPR036397">
    <property type="entry name" value="RNaseH_sf"/>
</dbReference>
<organism evidence="3 4">
    <name type="scientific">Gordonia pseudamarae</name>
    <dbReference type="NCBI Taxonomy" id="2831662"/>
    <lineage>
        <taxon>Bacteria</taxon>
        <taxon>Bacillati</taxon>
        <taxon>Actinomycetota</taxon>
        <taxon>Actinomycetes</taxon>
        <taxon>Mycobacteriales</taxon>
        <taxon>Gordoniaceae</taxon>
        <taxon>Gordonia</taxon>
    </lineage>
</organism>
<dbReference type="Pfam" id="PF00665">
    <property type="entry name" value="rve"/>
    <property type="match status" value="1"/>
</dbReference>
<keyword evidence="4" id="KW-1185">Reference proteome</keyword>